<evidence type="ECO:0000256" key="2">
    <source>
        <dbReference type="ARBA" id="ARBA00007067"/>
    </source>
</evidence>
<dbReference type="SUPFAM" id="SSF75169">
    <property type="entry name" value="DsrEFH-like"/>
    <property type="match status" value="1"/>
</dbReference>
<keyword evidence="4" id="KW-0808">Transferase</keyword>
<evidence type="ECO:0000313" key="5">
    <source>
        <dbReference type="EMBL" id="MCL2916009.1"/>
    </source>
</evidence>
<dbReference type="RefSeq" id="WP_248936110.1">
    <property type="nucleotide sequence ID" value="NZ_JAKIKT010000010.1"/>
</dbReference>
<dbReference type="InterPro" id="IPR027396">
    <property type="entry name" value="DsrEFH-like"/>
</dbReference>
<name>A0ABT0NC58_9GAMM</name>
<reference evidence="5 6" key="1">
    <citation type="submission" date="2022-01" db="EMBL/GenBank/DDBJ databases">
        <title>Whole genome-based taxonomy of the Shewanellaceae.</title>
        <authorList>
            <person name="Martin-Rodriguez A.J."/>
        </authorList>
    </citation>
    <scope>NUCLEOTIDE SEQUENCE [LARGE SCALE GENOMIC DNA]</scope>
    <source>
        <strain evidence="5 6">DSM 21332</strain>
    </source>
</reference>
<comment type="caution">
    <text evidence="5">The sequence shown here is derived from an EMBL/GenBank/DDBJ whole genome shotgun (WGS) entry which is preliminary data.</text>
</comment>
<keyword evidence="6" id="KW-1185">Reference proteome</keyword>
<dbReference type="Proteomes" id="UP001202831">
    <property type="component" value="Unassembled WGS sequence"/>
</dbReference>
<dbReference type="InterPro" id="IPR003787">
    <property type="entry name" value="Sulphur_relay_DsrE/F-like"/>
</dbReference>
<evidence type="ECO:0000256" key="3">
    <source>
        <dbReference type="ARBA" id="ARBA00022490"/>
    </source>
</evidence>
<dbReference type="PANTHER" id="PTHR34874">
    <property type="entry name" value="PROTEIN YCHN"/>
    <property type="match status" value="1"/>
</dbReference>
<evidence type="ECO:0000256" key="1">
    <source>
        <dbReference type="ARBA" id="ARBA00004496"/>
    </source>
</evidence>
<dbReference type="InterPro" id="IPR017463">
    <property type="entry name" value="Sulphur_relay_TusD/DsrE"/>
</dbReference>
<dbReference type="Pfam" id="PF02635">
    <property type="entry name" value="DsrE"/>
    <property type="match status" value="1"/>
</dbReference>
<protein>
    <submittedName>
        <fullName evidence="5">Sulfurtransferase complex subunit TusD</fullName>
    </submittedName>
</protein>
<dbReference type="Gene3D" id="3.40.1260.10">
    <property type="entry name" value="DsrEFH-like"/>
    <property type="match status" value="1"/>
</dbReference>
<keyword evidence="3" id="KW-0963">Cytoplasm</keyword>
<proteinExistence type="inferred from homology"/>
<organism evidence="5 6">
    <name type="scientific">Shewanella corallii</name>
    <dbReference type="NCBI Taxonomy" id="560080"/>
    <lineage>
        <taxon>Bacteria</taxon>
        <taxon>Pseudomonadati</taxon>
        <taxon>Pseudomonadota</taxon>
        <taxon>Gammaproteobacteria</taxon>
        <taxon>Alteromonadales</taxon>
        <taxon>Shewanellaceae</taxon>
        <taxon>Shewanella</taxon>
    </lineage>
</organism>
<dbReference type="NCBIfam" id="NF001237">
    <property type="entry name" value="PRK00207.1"/>
    <property type="match status" value="1"/>
</dbReference>
<accession>A0ABT0NC58</accession>
<dbReference type="NCBIfam" id="TIGR03012">
    <property type="entry name" value="sulf_tusD_dsrE"/>
    <property type="match status" value="1"/>
</dbReference>
<dbReference type="PANTHER" id="PTHR34874:SF3">
    <property type="entry name" value="SULFURTRANSFERASE TUSD"/>
    <property type="match status" value="1"/>
</dbReference>
<comment type="similarity">
    <text evidence="2">Belongs to the DsrE/TusD family.</text>
</comment>
<evidence type="ECO:0000313" key="6">
    <source>
        <dbReference type="Proteomes" id="UP001202831"/>
    </source>
</evidence>
<comment type="subcellular location">
    <subcellularLocation>
        <location evidence="1">Cytoplasm</location>
    </subcellularLocation>
</comment>
<gene>
    <name evidence="5" type="primary">tusD</name>
    <name evidence="5" type="ORF">L2725_19905</name>
</gene>
<sequence length="129" mass="14087">MSKFIIQVNGSVYGDNAGVHALKFTQSALAAGHEVVRVFFYQEGVSHSNTLLSPASDEFNLHQAWCDLANQHSIELVNCVSAALRRGILSEQDAKEQQAEHWNTSAPFINGGLGELVTGIEQADRLICF</sequence>
<evidence type="ECO:0000256" key="4">
    <source>
        <dbReference type="ARBA" id="ARBA00022679"/>
    </source>
</evidence>
<dbReference type="EMBL" id="JAKIKT010000010">
    <property type="protein sequence ID" value="MCL2916009.1"/>
    <property type="molecule type" value="Genomic_DNA"/>
</dbReference>